<dbReference type="Proteomes" id="UP001055072">
    <property type="component" value="Unassembled WGS sequence"/>
</dbReference>
<name>A0ACB8ULJ8_9APHY</name>
<evidence type="ECO:0000313" key="2">
    <source>
        <dbReference type="Proteomes" id="UP001055072"/>
    </source>
</evidence>
<reference evidence="1" key="1">
    <citation type="journal article" date="2021" name="Environ. Microbiol.">
        <title>Gene family expansions and transcriptome signatures uncover fungal adaptations to wood decay.</title>
        <authorList>
            <person name="Hage H."/>
            <person name="Miyauchi S."/>
            <person name="Viragh M."/>
            <person name="Drula E."/>
            <person name="Min B."/>
            <person name="Chaduli D."/>
            <person name="Navarro D."/>
            <person name="Favel A."/>
            <person name="Norest M."/>
            <person name="Lesage-Meessen L."/>
            <person name="Balint B."/>
            <person name="Merenyi Z."/>
            <person name="de Eugenio L."/>
            <person name="Morin E."/>
            <person name="Martinez A.T."/>
            <person name="Baldrian P."/>
            <person name="Stursova M."/>
            <person name="Martinez M.J."/>
            <person name="Novotny C."/>
            <person name="Magnuson J.K."/>
            <person name="Spatafora J.W."/>
            <person name="Maurice S."/>
            <person name="Pangilinan J."/>
            <person name="Andreopoulos W."/>
            <person name="LaButti K."/>
            <person name="Hundley H."/>
            <person name="Na H."/>
            <person name="Kuo A."/>
            <person name="Barry K."/>
            <person name="Lipzen A."/>
            <person name="Henrissat B."/>
            <person name="Riley R."/>
            <person name="Ahrendt S."/>
            <person name="Nagy L.G."/>
            <person name="Grigoriev I.V."/>
            <person name="Martin F."/>
            <person name="Rosso M.N."/>
        </authorList>
    </citation>
    <scope>NUCLEOTIDE SEQUENCE</scope>
    <source>
        <strain evidence="1">CBS 384.51</strain>
    </source>
</reference>
<sequence>MYKLSTVFFALFVLFIGQAVADPTFNITLNAGGIVNVTADQFLAVNDQALLDTCKPNMTAAMAAIGKCANSDAACLCDHGLTALVGDTEQCYFNKLVKDNRPMPGGDIRAGGQTALTAYLNACKGSNVTNLTATDFTLTLAPNWDGPFGQGLNTATTAITLIAALLLGGGCIGTLLVM</sequence>
<comment type="caution">
    <text evidence="1">The sequence shown here is derived from an EMBL/GenBank/DDBJ whole genome shotgun (WGS) entry which is preliminary data.</text>
</comment>
<accession>A0ACB8ULJ8</accession>
<dbReference type="EMBL" id="MU274900">
    <property type="protein sequence ID" value="KAI0095233.1"/>
    <property type="molecule type" value="Genomic_DNA"/>
</dbReference>
<keyword evidence="2" id="KW-1185">Reference proteome</keyword>
<proteinExistence type="predicted"/>
<protein>
    <submittedName>
        <fullName evidence="1">Uncharacterized protein</fullName>
    </submittedName>
</protein>
<gene>
    <name evidence="1" type="ORF">BDY19DRAFT_916890</name>
</gene>
<evidence type="ECO:0000313" key="1">
    <source>
        <dbReference type="EMBL" id="KAI0095233.1"/>
    </source>
</evidence>
<organism evidence="1 2">
    <name type="scientific">Irpex rosettiformis</name>
    <dbReference type="NCBI Taxonomy" id="378272"/>
    <lineage>
        <taxon>Eukaryota</taxon>
        <taxon>Fungi</taxon>
        <taxon>Dikarya</taxon>
        <taxon>Basidiomycota</taxon>
        <taxon>Agaricomycotina</taxon>
        <taxon>Agaricomycetes</taxon>
        <taxon>Polyporales</taxon>
        <taxon>Irpicaceae</taxon>
        <taxon>Irpex</taxon>
    </lineage>
</organism>